<keyword evidence="1" id="KW-0812">Transmembrane</keyword>
<sequence>MDLSIALLGLIIIVGLSSINWRRSVKAALVIVILEGVLRKWVLPQASDFIYFVKDLVLLGAYLKYYFSSEPKYPFKSSGFTITLLMVIGWCLAQSFNPSLGSPIVGFFGLKAYIFYIPLMWMLPSLFQSEEELYRFLRNYMLLVIPVALLAVAQFGSPSSSPINMYVGGQEATATAGGAVRVTGTFPYIAGYSVYLSTCFSLLIPLLTLPQTPLWRSLTVIEILLVIGTSFMTGARGLLFFEILFVVGYICILWFTQPSIAARSTKQFMLPVVLISAIVPMFFNKAIEAFSSRVAGSDSETFLDRAFSAFAEPENAMQFKGFDSYGTGATHQAVPALRQALNLPWGESPPPAEGEMGRVVLEIGPFGFLIWYGLRLALIFSLARVYLKLKTPFFRNLALAIFLFHAINITNQLVVNSTFAIYYWFFGGFVFLLPTLESQQLFSSKHWVQQPHV</sequence>
<proteinExistence type="predicted"/>
<feature type="transmembrane region" description="Helical" evidence="1">
    <location>
        <begin position="268"/>
        <end position="287"/>
    </location>
</feature>
<feature type="transmembrane region" description="Helical" evidence="1">
    <location>
        <begin position="108"/>
        <end position="127"/>
    </location>
</feature>
<accession>A0A951PWS4</accession>
<dbReference type="Proteomes" id="UP000715781">
    <property type="component" value="Unassembled WGS sequence"/>
</dbReference>
<evidence type="ECO:0000256" key="1">
    <source>
        <dbReference type="SAM" id="Phobius"/>
    </source>
</evidence>
<reference evidence="2" key="2">
    <citation type="journal article" date="2022" name="Microbiol. Resour. Announc.">
        <title>Metagenome Sequencing to Explore Phylogenomics of Terrestrial Cyanobacteria.</title>
        <authorList>
            <person name="Ward R.D."/>
            <person name="Stajich J.E."/>
            <person name="Johansen J.R."/>
            <person name="Huntemann M."/>
            <person name="Clum A."/>
            <person name="Foster B."/>
            <person name="Foster B."/>
            <person name="Roux S."/>
            <person name="Palaniappan K."/>
            <person name="Varghese N."/>
            <person name="Mukherjee S."/>
            <person name="Reddy T.B.K."/>
            <person name="Daum C."/>
            <person name="Copeland A."/>
            <person name="Chen I.A."/>
            <person name="Ivanova N.N."/>
            <person name="Kyrpides N.C."/>
            <person name="Shapiro N."/>
            <person name="Eloe-Fadrosh E.A."/>
            <person name="Pietrasiak N."/>
        </authorList>
    </citation>
    <scope>NUCLEOTIDE SEQUENCE</scope>
    <source>
        <strain evidence="2">JT2-VF2</strain>
    </source>
</reference>
<keyword evidence="1" id="KW-0472">Membrane</keyword>
<protein>
    <submittedName>
        <fullName evidence="2">Uncharacterized protein</fullName>
    </submittedName>
</protein>
<comment type="caution">
    <text evidence="2">The sequence shown here is derived from an EMBL/GenBank/DDBJ whole genome shotgun (WGS) entry which is preliminary data.</text>
</comment>
<gene>
    <name evidence="2" type="ORF">KME32_08895</name>
</gene>
<feature type="transmembrane region" description="Helical" evidence="1">
    <location>
        <begin position="420"/>
        <end position="436"/>
    </location>
</feature>
<keyword evidence="1" id="KW-1133">Transmembrane helix</keyword>
<name>A0A951PWS4_9NOST</name>
<feature type="transmembrane region" description="Helical" evidence="1">
    <location>
        <begin position="394"/>
        <end position="414"/>
    </location>
</feature>
<feature type="transmembrane region" description="Helical" evidence="1">
    <location>
        <begin position="238"/>
        <end position="256"/>
    </location>
</feature>
<feature type="transmembrane region" description="Helical" evidence="1">
    <location>
        <begin position="214"/>
        <end position="232"/>
    </location>
</feature>
<feature type="transmembrane region" description="Helical" evidence="1">
    <location>
        <begin position="366"/>
        <end position="387"/>
    </location>
</feature>
<dbReference type="EMBL" id="JAHHHN010000004">
    <property type="protein sequence ID" value="MBW4561262.1"/>
    <property type="molecule type" value="Genomic_DNA"/>
</dbReference>
<feature type="transmembrane region" description="Helical" evidence="1">
    <location>
        <begin position="79"/>
        <end position="96"/>
    </location>
</feature>
<organism evidence="2 3">
    <name type="scientific">Mojavia pulchra JT2-VF2</name>
    <dbReference type="NCBI Taxonomy" id="287848"/>
    <lineage>
        <taxon>Bacteria</taxon>
        <taxon>Bacillati</taxon>
        <taxon>Cyanobacteriota</taxon>
        <taxon>Cyanophyceae</taxon>
        <taxon>Nostocales</taxon>
        <taxon>Nostocaceae</taxon>
    </lineage>
</organism>
<reference evidence="2" key="1">
    <citation type="submission" date="2021-05" db="EMBL/GenBank/DDBJ databases">
        <authorList>
            <person name="Pietrasiak N."/>
            <person name="Ward R."/>
            <person name="Stajich J.E."/>
            <person name="Kurbessoian T."/>
        </authorList>
    </citation>
    <scope>NUCLEOTIDE SEQUENCE</scope>
    <source>
        <strain evidence="2">JT2-VF2</strain>
    </source>
</reference>
<evidence type="ECO:0000313" key="3">
    <source>
        <dbReference type="Proteomes" id="UP000715781"/>
    </source>
</evidence>
<evidence type="ECO:0000313" key="2">
    <source>
        <dbReference type="EMBL" id="MBW4561262.1"/>
    </source>
</evidence>
<dbReference type="AlphaFoldDB" id="A0A951PWS4"/>
<feature type="transmembrane region" description="Helical" evidence="1">
    <location>
        <begin position="189"/>
        <end position="207"/>
    </location>
</feature>
<feature type="transmembrane region" description="Helical" evidence="1">
    <location>
        <begin position="139"/>
        <end position="157"/>
    </location>
</feature>